<gene>
    <name evidence="3" type="primary">cutC</name>
    <name evidence="4" type="ORF">BU200_07505</name>
    <name evidence="5" type="ORF">NCTC12957_02185</name>
</gene>
<dbReference type="Pfam" id="PF03932">
    <property type="entry name" value="CutC"/>
    <property type="match status" value="1"/>
</dbReference>
<dbReference type="Proteomes" id="UP000255213">
    <property type="component" value="Unassembled WGS sequence"/>
</dbReference>
<dbReference type="SUPFAM" id="SSF110395">
    <property type="entry name" value="CutC-like"/>
    <property type="match status" value="1"/>
</dbReference>
<evidence type="ECO:0000256" key="2">
    <source>
        <dbReference type="ARBA" id="ARBA00022490"/>
    </source>
</evidence>
<proteinExistence type="inferred from homology"/>
<accession>A0A1Q8ECD5</accession>
<evidence type="ECO:0000256" key="1">
    <source>
        <dbReference type="ARBA" id="ARBA00007768"/>
    </source>
</evidence>
<reference evidence="5 7" key="3">
    <citation type="submission" date="2018-06" db="EMBL/GenBank/DDBJ databases">
        <authorList>
            <consortium name="Pathogen Informatics"/>
            <person name="Doyle S."/>
        </authorList>
    </citation>
    <scope>NUCLEOTIDE SEQUENCE [LARGE SCALE GENOMIC DNA]</scope>
    <source>
        <strain evidence="5 7">NCTC12957</strain>
    </source>
</reference>
<keyword evidence="2 3" id="KW-0963">Cytoplasm</keyword>
<dbReference type="PANTHER" id="PTHR12598:SF0">
    <property type="entry name" value="COPPER HOMEOSTASIS PROTEIN CUTC HOMOLOG"/>
    <property type="match status" value="1"/>
</dbReference>
<dbReference type="PANTHER" id="PTHR12598">
    <property type="entry name" value="COPPER HOMEOSTASIS PROTEIN CUTC"/>
    <property type="match status" value="1"/>
</dbReference>
<dbReference type="Gene3D" id="3.20.20.380">
    <property type="entry name" value="Copper homeostasis (CutC) domain"/>
    <property type="match status" value="1"/>
</dbReference>
<evidence type="ECO:0000313" key="4">
    <source>
        <dbReference type="EMBL" id="OLF49432.1"/>
    </source>
</evidence>
<comment type="subcellular location">
    <subcellularLocation>
        <location evidence="3">Cytoplasm</location>
    </subcellularLocation>
</comment>
<comment type="similarity">
    <text evidence="1 3">Belongs to the CutC family.</text>
</comment>
<dbReference type="InterPro" id="IPR005627">
    <property type="entry name" value="CutC-like"/>
</dbReference>
<reference evidence="4" key="1">
    <citation type="submission" date="2016-12" db="EMBL/GenBank/DDBJ databases">
        <authorList>
            <person name="Song W.-J."/>
            <person name="Kurnit D.M."/>
        </authorList>
    </citation>
    <scope>NUCLEOTIDE SEQUENCE [LARGE SCALE GENOMIC DNA]</scope>
    <source>
        <strain evidence="4">ATCC 51725</strain>
    </source>
</reference>
<reference evidence="6" key="2">
    <citation type="submission" date="2016-12" db="EMBL/GenBank/DDBJ databases">
        <authorList>
            <person name="Gulvik C.A."/>
        </authorList>
    </citation>
    <scope>NUCLEOTIDE SEQUENCE [LARGE SCALE GENOMIC DNA]</scope>
    <source>
        <strain evidence="6">ATCC 51725</strain>
    </source>
</reference>
<dbReference type="EMBL" id="MSJL01000033">
    <property type="protein sequence ID" value="OLF49432.1"/>
    <property type="molecule type" value="Genomic_DNA"/>
</dbReference>
<dbReference type="GO" id="GO:0005507">
    <property type="term" value="F:copper ion binding"/>
    <property type="evidence" value="ECO:0007669"/>
    <property type="project" value="TreeGrafter"/>
</dbReference>
<dbReference type="AlphaFoldDB" id="A0A1Q8ECD5"/>
<evidence type="ECO:0000313" key="6">
    <source>
        <dbReference type="Proteomes" id="UP000186437"/>
    </source>
</evidence>
<organism evidence="4 6">
    <name type="scientific">Streptococcus acidominimus</name>
    <dbReference type="NCBI Taxonomy" id="1326"/>
    <lineage>
        <taxon>Bacteria</taxon>
        <taxon>Bacillati</taxon>
        <taxon>Bacillota</taxon>
        <taxon>Bacilli</taxon>
        <taxon>Lactobacillales</taxon>
        <taxon>Streptococcaceae</taxon>
        <taxon>Streptococcus</taxon>
    </lineage>
</organism>
<protein>
    <recommendedName>
        <fullName evidence="3">PF03932 family protein CutC</fullName>
    </recommendedName>
</protein>
<comment type="caution">
    <text evidence="3">Once thought to be involved in copper homeostasis, experiments in E.coli have shown this is not the case.</text>
</comment>
<sequence>MKEFCAENHVRIAHAMALGAGRIELCDNLAVGGTTPSHGVIRAVCNLAHEQGVLVMTMVRPRGGDFCYDATEKKIMLEDTRIARDLGSDGLVFGALTEDNWLDEDFVIQLLEETGNCETVFHMAFDLIPRKRQFEAMDWLVEQGVTRILTRGGVQGAASDNVAWLKELIAHADGRIEILIGGGVTRDNAERLMTELGVTQVHGTRLFW</sequence>
<evidence type="ECO:0000313" key="7">
    <source>
        <dbReference type="Proteomes" id="UP000255213"/>
    </source>
</evidence>
<evidence type="ECO:0000313" key="5">
    <source>
        <dbReference type="EMBL" id="SUN08586.1"/>
    </source>
</evidence>
<name>A0A1Q8ECD5_STRAI</name>
<dbReference type="HAMAP" id="MF_00795">
    <property type="entry name" value="CutC"/>
    <property type="match status" value="1"/>
</dbReference>
<dbReference type="OrthoDB" id="9815677at2"/>
<dbReference type="GO" id="GO:0005737">
    <property type="term" value="C:cytoplasm"/>
    <property type="evidence" value="ECO:0007669"/>
    <property type="project" value="UniProtKB-SubCell"/>
</dbReference>
<dbReference type="EMBL" id="UHEN01000001">
    <property type="protein sequence ID" value="SUN08586.1"/>
    <property type="molecule type" value="Genomic_DNA"/>
</dbReference>
<dbReference type="FunFam" id="3.20.20.380:FF:000003">
    <property type="entry name" value="Copper homeostasis protein CutC"/>
    <property type="match status" value="1"/>
</dbReference>
<keyword evidence="6" id="KW-1185">Reference proteome</keyword>
<evidence type="ECO:0000256" key="3">
    <source>
        <dbReference type="HAMAP-Rule" id="MF_00795"/>
    </source>
</evidence>
<dbReference type="RefSeq" id="WP_075099575.1">
    <property type="nucleotide sequence ID" value="NZ_MSJL01000033.1"/>
</dbReference>
<dbReference type="InterPro" id="IPR036822">
    <property type="entry name" value="CutC-like_dom_sf"/>
</dbReference>
<dbReference type="Proteomes" id="UP000186437">
    <property type="component" value="Unassembled WGS sequence"/>
</dbReference>